<keyword evidence="7" id="KW-1185">Reference proteome</keyword>
<proteinExistence type="predicted"/>
<dbReference type="PATRIC" id="fig|56107.3.peg.6530"/>
<keyword evidence="1" id="KW-0547">Nucleotide-binding</keyword>
<dbReference type="EMBL" id="CP003642">
    <property type="protein sequence ID" value="AFZ27914.1"/>
    <property type="molecule type" value="Genomic_DNA"/>
</dbReference>
<dbReference type="HOGENOM" id="CLU_009912_2_2_3"/>
<dbReference type="GO" id="GO:0005886">
    <property type="term" value="C:plasma membrane"/>
    <property type="evidence" value="ECO:0007669"/>
    <property type="project" value="TreeGrafter"/>
</dbReference>
<evidence type="ECO:0000256" key="5">
    <source>
        <dbReference type="SAM" id="Phobius"/>
    </source>
</evidence>
<reference evidence="6 7" key="1">
    <citation type="submission" date="2012-06" db="EMBL/GenBank/DDBJ databases">
        <title>Finished chromosome of genome of Cylindrospermum stagnale PCC 7417.</title>
        <authorList>
            <consortium name="US DOE Joint Genome Institute"/>
            <person name="Gugger M."/>
            <person name="Coursin T."/>
            <person name="Rippka R."/>
            <person name="Tandeau De Marsac N."/>
            <person name="Huntemann M."/>
            <person name="Wei C.-L."/>
            <person name="Han J."/>
            <person name="Detter J.C."/>
            <person name="Han C."/>
            <person name="Tapia R."/>
            <person name="Chen A."/>
            <person name="Kyrpides N."/>
            <person name="Mavromatis K."/>
            <person name="Markowitz V."/>
            <person name="Szeto E."/>
            <person name="Ivanova N."/>
            <person name="Pagani I."/>
            <person name="Pati A."/>
            <person name="Goodwin L."/>
            <person name="Nordberg H.P."/>
            <person name="Cantor M.N."/>
            <person name="Hua S.X."/>
            <person name="Woyke T."/>
            <person name="Kerfeld C.A."/>
        </authorList>
    </citation>
    <scope>NUCLEOTIDE SEQUENCE [LARGE SCALE GENOMIC DNA]</scope>
    <source>
        <strain evidence="6 7">PCC 7417</strain>
    </source>
</reference>
<feature type="coiled-coil region" evidence="3">
    <location>
        <begin position="335"/>
        <end position="372"/>
    </location>
</feature>
<evidence type="ECO:0000256" key="1">
    <source>
        <dbReference type="ARBA" id="ARBA00022741"/>
    </source>
</evidence>
<keyword evidence="5" id="KW-0812">Transmembrane</keyword>
<feature type="region of interest" description="Disordered" evidence="4">
    <location>
        <begin position="1"/>
        <end position="35"/>
    </location>
</feature>
<evidence type="ECO:0000313" key="7">
    <source>
        <dbReference type="Proteomes" id="UP000010475"/>
    </source>
</evidence>
<dbReference type="InterPro" id="IPR027417">
    <property type="entry name" value="P-loop_NTPase"/>
</dbReference>
<dbReference type="NCBIfam" id="TIGR01007">
    <property type="entry name" value="eps_fam"/>
    <property type="match status" value="1"/>
</dbReference>
<dbReference type="PANTHER" id="PTHR32309">
    <property type="entry name" value="TYROSINE-PROTEIN KINASE"/>
    <property type="match status" value="1"/>
</dbReference>
<dbReference type="Gene3D" id="3.40.50.300">
    <property type="entry name" value="P-loop containing nucleotide triphosphate hydrolases"/>
    <property type="match status" value="1"/>
</dbReference>
<feature type="compositionally biased region" description="Low complexity" evidence="4">
    <location>
        <begin position="1"/>
        <end position="18"/>
    </location>
</feature>
<dbReference type="KEGG" id="csg:Cylst_5939"/>
<dbReference type="InterPro" id="IPR033756">
    <property type="entry name" value="YlxH/NBP35"/>
</dbReference>
<evidence type="ECO:0000256" key="4">
    <source>
        <dbReference type="SAM" id="MobiDB-lite"/>
    </source>
</evidence>
<dbReference type="CDD" id="cd05387">
    <property type="entry name" value="BY-kinase"/>
    <property type="match status" value="1"/>
</dbReference>
<dbReference type="GO" id="GO:0005524">
    <property type="term" value="F:ATP binding"/>
    <property type="evidence" value="ECO:0007669"/>
    <property type="project" value="UniProtKB-KW"/>
</dbReference>
<dbReference type="SUPFAM" id="SSF52540">
    <property type="entry name" value="P-loop containing nucleoside triphosphate hydrolases"/>
    <property type="match status" value="1"/>
</dbReference>
<keyword evidence="2" id="KW-0067">ATP-binding</keyword>
<gene>
    <name evidence="6" type="ORF">Cylst_5939</name>
</gene>
<evidence type="ECO:0000256" key="3">
    <source>
        <dbReference type="SAM" id="Coils"/>
    </source>
</evidence>
<dbReference type="InterPro" id="IPR005702">
    <property type="entry name" value="Wzc-like_C"/>
</dbReference>
<dbReference type="STRING" id="56107.Cylst_5939"/>
<protein>
    <submittedName>
        <fullName evidence="6">Capsular exopolysaccharide biosynthesis protein</fullName>
    </submittedName>
</protein>
<dbReference type="AlphaFoldDB" id="K9X734"/>
<dbReference type="InterPro" id="IPR050445">
    <property type="entry name" value="Bact_polysacc_biosynth/exp"/>
</dbReference>
<evidence type="ECO:0000313" key="6">
    <source>
        <dbReference type="EMBL" id="AFZ27914.1"/>
    </source>
</evidence>
<dbReference type="PANTHER" id="PTHR32309:SF13">
    <property type="entry name" value="FERRIC ENTEROBACTIN TRANSPORT PROTEIN FEPE"/>
    <property type="match status" value="1"/>
</dbReference>
<organism evidence="6 7">
    <name type="scientific">Cylindrospermum stagnale PCC 7417</name>
    <dbReference type="NCBI Taxonomy" id="56107"/>
    <lineage>
        <taxon>Bacteria</taxon>
        <taxon>Bacillati</taxon>
        <taxon>Cyanobacteriota</taxon>
        <taxon>Cyanophyceae</taxon>
        <taxon>Nostocales</taxon>
        <taxon>Nostocaceae</taxon>
        <taxon>Cylindrospermum</taxon>
    </lineage>
</organism>
<dbReference type="Pfam" id="PF10609">
    <property type="entry name" value="ParA"/>
    <property type="match status" value="1"/>
</dbReference>
<keyword evidence="5" id="KW-0472">Membrane</keyword>
<keyword evidence="3" id="KW-0175">Coiled coil</keyword>
<name>K9X734_9NOST</name>
<keyword evidence="5" id="KW-1133">Transmembrane helix</keyword>
<dbReference type="Proteomes" id="UP000010475">
    <property type="component" value="Chromosome"/>
</dbReference>
<evidence type="ECO:0000256" key="2">
    <source>
        <dbReference type="ARBA" id="ARBA00022840"/>
    </source>
</evidence>
<feature type="transmembrane region" description="Helical" evidence="5">
    <location>
        <begin position="51"/>
        <end position="71"/>
    </location>
</feature>
<sequence>MMENNSSQSSSYPQNKNSVNPYLQPQPLPWSEEQGDDSSLSEFLGVLRRRWLVITGVAMTAMTTVIIGWSLSQKQPEYEGNFQLLVESVNNDTKAVELVKDPNLDKSNLDYESQIQVLKSSQLMAGTIKHLQAFYPDINYNSLLKFLTITRLGQTKIIEVRYRSNDPDKIKVVLDRIAQDYLNYSLEKRQTRLRQGMRFVERQLMPLQNRVDQIQKELQIFRQKYNFNDPETQVGQIAKLSGSLSDQRQIVDLQLVEARANIAFLQGKNGSLAALNNAAVYQQLIAYQRQLDIQIAMESTRLQEDNPTMQVLKEKRESMLSLLRQESQRFLGIKLAEISTKIQSLEVQRQELDKIETQLEQQRKQLPILVRQYSEIQRKLQIANESLNRFLSTRETLQIQISQTELDWQLLQPPNKPEKPIMSADITRTLIPGLSASIILGIGVALLKEKIDNTYHSVDILKEKTKLPLLGNIPFEKQLQNHQNKTSTKENTIVRIANSLAEDLPKLAVLPEQDSTKYSAQFLEALRVLYTNIQLLSTDRQIRSIIISSAMPGDGKSTVAFHLAQIATGMGQRVLLVDADLRQPKIHTLSDLNNLWGLSNLITTNLPVGEVIRQLPSMNQLSVITAGPIPPDPTKLLSSEKMKRLIADFQNTFDLVIYDAPPLVGLADASLLAPLTDGMLMLVRIDKTDSSVLKRALEHLKISRMNVLGMVSNGQKKNFSDY</sequence>
<dbReference type="eggNOG" id="COG3206">
    <property type="taxonomic scope" value="Bacteria"/>
</dbReference>
<accession>K9X734</accession>
<dbReference type="GO" id="GO:0004713">
    <property type="term" value="F:protein tyrosine kinase activity"/>
    <property type="evidence" value="ECO:0007669"/>
    <property type="project" value="TreeGrafter"/>
</dbReference>
<dbReference type="eggNOG" id="COG0489">
    <property type="taxonomic scope" value="Bacteria"/>
</dbReference>